<dbReference type="EMBL" id="JBFALK010000012">
    <property type="protein sequence ID" value="MEV0971430.1"/>
    <property type="molecule type" value="Genomic_DNA"/>
</dbReference>
<keyword evidence="1" id="KW-0732">Signal</keyword>
<gene>
    <name evidence="2" type="ORF">AB0I59_22645</name>
</gene>
<feature type="chain" id="PRO_5045493641" evidence="1">
    <location>
        <begin position="20"/>
        <end position="123"/>
    </location>
</feature>
<dbReference type="RefSeq" id="WP_358135728.1">
    <property type="nucleotide sequence ID" value="NZ_JBFALK010000012.1"/>
</dbReference>
<proteinExistence type="predicted"/>
<protein>
    <submittedName>
        <fullName evidence="2">Uncharacterized protein</fullName>
    </submittedName>
</protein>
<organism evidence="2 3">
    <name type="scientific">Microtetraspora glauca</name>
    <dbReference type="NCBI Taxonomy" id="1996"/>
    <lineage>
        <taxon>Bacteria</taxon>
        <taxon>Bacillati</taxon>
        <taxon>Actinomycetota</taxon>
        <taxon>Actinomycetes</taxon>
        <taxon>Streptosporangiales</taxon>
        <taxon>Streptosporangiaceae</taxon>
        <taxon>Microtetraspora</taxon>
    </lineage>
</organism>
<sequence>MNKIICVAALAAMTTLATAGAGHPMDGVGKQTVSREQYRILLNQCRYADTRAARRECRAEVRRTYTIGARNPNLDCRTYSSITVCGELRLSKRQKRCVQDSVQSGLTYRRSEVECYALYRGGN</sequence>
<evidence type="ECO:0000313" key="3">
    <source>
        <dbReference type="Proteomes" id="UP001551675"/>
    </source>
</evidence>
<name>A0ABV3GIF4_MICGL</name>
<feature type="signal peptide" evidence="1">
    <location>
        <begin position="1"/>
        <end position="19"/>
    </location>
</feature>
<evidence type="ECO:0000313" key="2">
    <source>
        <dbReference type="EMBL" id="MEV0971430.1"/>
    </source>
</evidence>
<comment type="caution">
    <text evidence="2">The sequence shown here is derived from an EMBL/GenBank/DDBJ whole genome shotgun (WGS) entry which is preliminary data.</text>
</comment>
<accession>A0ABV3GIF4</accession>
<keyword evidence="3" id="KW-1185">Reference proteome</keyword>
<reference evidence="2 3" key="1">
    <citation type="submission" date="2024-06" db="EMBL/GenBank/DDBJ databases">
        <title>The Natural Products Discovery Center: Release of the First 8490 Sequenced Strains for Exploring Actinobacteria Biosynthetic Diversity.</title>
        <authorList>
            <person name="Kalkreuter E."/>
            <person name="Kautsar S.A."/>
            <person name="Yang D."/>
            <person name="Bader C.D."/>
            <person name="Teijaro C.N."/>
            <person name="Fluegel L."/>
            <person name="Davis C.M."/>
            <person name="Simpson J.R."/>
            <person name="Lauterbach L."/>
            <person name="Steele A.D."/>
            <person name="Gui C."/>
            <person name="Meng S."/>
            <person name="Li G."/>
            <person name="Viehrig K."/>
            <person name="Ye F."/>
            <person name="Su P."/>
            <person name="Kiefer A.F."/>
            <person name="Nichols A."/>
            <person name="Cepeda A.J."/>
            <person name="Yan W."/>
            <person name="Fan B."/>
            <person name="Jiang Y."/>
            <person name="Adhikari A."/>
            <person name="Zheng C.-J."/>
            <person name="Schuster L."/>
            <person name="Cowan T.M."/>
            <person name="Smanski M.J."/>
            <person name="Chevrette M.G."/>
            <person name="De Carvalho L.P.S."/>
            <person name="Shen B."/>
        </authorList>
    </citation>
    <scope>NUCLEOTIDE SEQUENCE [LARGE SCALE GENOMIC DNA]</scope>
    <source>
        <strain evidence="2 3">NPDC050100</strain>
    </source>
</reference>
<evidence type="ECO:0000256" key="1">
    <source>
        <dbReference type="SAM" id="SignalP"/>
    </source>
</evidence>
<dbReference type="Proteomes" id="UP001551675">
    <property type="component" value="Unassembled WGS sequence"/>
</dbReference>